<evidence type="ECO:0000259" key="6">
    <source>
        <dbReference type="PROSITE" id="PS51352"/>
    </source>
</evidence>
<name>A0A1K2IXH6_9FLAO</name>
<dbReference type="PANTHER" id="PTHR42852:SF6">
    <property type="entry name" value="THIOL:DISULFIDE INTERCHANGE PROTEIN DSBE"/>
    <property type="match status" value="1"/>
</dbReference>
<dbReference type="RefSeq" id="WP_072412911.1">
    <property type="nucleotide sequence ID" value="NZ_FPKW01000036.1"/>
</dbReference>
<dbReference type="InterPro" id="IPR050553">
    <property type="entry name" value="Thioredoxin_ResA/DsbE_sf"/>
</dbReference>
<dbReference type="InterPro" id="IPR036249">
    <property type="entry name" value="Thioredoxin-like_sf"/>
</dbReference>
<comment type="subcellular location">
    <subcellularLocation>
        <location evidence="1">Cell envelope</location>
    </subcellularLocation>
</comment>
<dbReference type="GO" id="GO:0017004">
    <property type="term" value="P:cytochrome complex assembly"/>
    <property type="evidence" value="ECO:0007669"/>
    <property type="project" value="UniProtKB-KW"/>
</dbReference>
<evidence type="ECO:0000256" key="4">
    <source>
        <dbReference type="ARBA" id="ARBA00023284"/>
    </source>
</evidence>
<dbReference type="InterPro" id="IPR013766">
    <property type="entry name" value="Thioredoxin_domain"/>
</dbReference>
<dbReference type="STRING" id="1612149.SAMN05216324_13612"/>
<dbReference type="SUPFAM" id="SSF52833">
    <property type="entry name" value="Thioredoxin-like"/>
    <property type="match status" value="1"/>
</dbReference>
<protein>
    <submittedName>
        <fullName evidence="7">Peroxiredoxin</fullName>
    </submittedName>
</protein>
<keyword evidence="8" id="KW-1185">Reference proteome</keyword>
<sequence>MKKILLFVLAILFTTADAQEIQMYFPHFKGKTYNFVIFRGSDAKVVIKDTIPQDGKFTLKIPKEYAPYTGMSRWLITGTQEGGGLDMLIPGHDFSVKCTSAKPDNDNIIYTDNVEIPELNLFYKKQSEIFARHDAMLQATKAFTSKDKNYSVYEQEYRNQLKAYERLQDELKKKNDYASKFLPIVNLTQGIGTKIYQSEEEKARNAADYITNELDWEVLYTSGHWSGVITSWVDIHTLVLNNPKKFAADFSEINKKITDPDKYTDLVKRIAFAVNKSGEDRFLAEIAPIVAGSGKVTSYDGLLAAYVSGTQGNIAPDLTLSPDGKMILKSSNFSGKEYRKTLLIFYKSDCGSCIELLRELSVKYEQLKSAGVRIISFSADEDETVFKNKTKDFLWKDFYTDLKGLKGINFKNYGVVGTPTLFLIDRSGKIELRTATLREIEDQLK</sequence>
<evidence type="ECO:0000256" key="1">
    <source>
        <dbReference type="ARBA" id="ARBA00004196"/>
    </source>
</evidence>
<keyword evidence="5" id="KW-0732">Signal</keyword>
<evidence type="ECO:0000256" key="3">
    <source>
        <dbReference type="ARBA" id="ARBA00023157"/>
    </source>
</evidence>
<dbReference type="OrthoDB" id="997845at2"/>
<dbReference type="Pfam" id="PF13905">
    <property type="entry name" value="Thioredoxin_8"/>
    <property type="match status" value="1"/>
</dbReference>
<keyword evidence="4" id="KW-0676">Redox-active center</keyword>
<dbReference type="CDD" id="cd02966">
    <property type="entry name" value="TlpA_like_family"/>
    <property type="match status" value="1"/>
</dbReference>
<keyword evidence="2" id="KW-0201">Cytochrome c-type biogenesis</keyword>
<gene>
    <name evidence="7" type="ORF">SAMN05216324_13612</name>
</gene>
<dbReference type="GO" id="GO:0030313">
    <property type="term" value="C:cell envelope"/>
    <property type="evidence" value="ECO:0007669"/>
    <property type="project" value="UniProtKB-SubCell"/>
</dbReference>
<dbReference type="EMBL" id="FPKW01000036">
    <property type="protein sequence ID" value="SFZ97055.1"/>
    <property type="molecule type" value="Genomic_DNA"/>
</dbReference>
<dbReference type="AlphaFoldDB" id="A0A1K2IXH6"/>
<evidence type="ECO:0000256" key="2">
    <source>
        <dbReference type="ARBA" id="ARBA00022748"/>
    </source>
</evidence>
<feature type="chain" id="PRO_5012905185" evidence="5">
    <location>
        <begin position="19"/>
        <end position="445"/>
    </location>
</feature>
<accession>A0A1K2IXH6</accession>
<evidence type="ECO:0000313" key="8">
    <source>
        <dbReference type="Proteomes" id="UP000182034"/>
    </source>
</evidence>
<dbReference type="Gene3D" id="3.40.30.10">
    <property type="entry name" value="Glutaredoxin"/>
    <property type="match status" value="1"/>
</dbReference>
<evidence type="ECO:0000256" key="5">
    <source>
        <dbReference type="SAM" id="SignalP"/>
    </source>
</evidence>
<organism evidence="7 8">
    <name type="scientific">Chryseobacterium limigenitum</name>
    <dbReference type="NCBI Taxonomy" id="1612149"/>
    <lineage>
        <taxon>Bacteria</taxon>
        <taxon>Pseudomonadati</taxon>
        <taxon>Bacteroidota</taxon>
        <taxon>Flavobacteriia</taxon>
        <taxon>Flavobacteriales</taxon>
        <taxon>Weeksellaceae</taxon>
        <taxon>Chryseobacterium group</taxon>
        <taxon>Chryseobacterium</taxon>
    </lineage>
</organism>
<dbReference type="PROSITE" id="PS51352">
    <property type="entry name" value="THIOREDOXIN_2"/>
    <property type="match status" value="1"/>
</dbReference>
<reference evidence="8" key="1">
    <citation type="submission" date="2016-10" db="EMBL/GenBank/DDBJ databases">
        <authorList>
            <person name="Varghese N."/>
            <person name="Submissions S."/>
        </authorList>
    </citation>
    <scope>NUCLEOTIDE SEQUENCE [LARGE SCALE GENOMIC DNA]</scope>
    <source>
        <strain evidence="8">SUR2</strain>
    </source>
</reference>
<proteinExistence type="predicted"/>
<feature type="domain" description="Thioredoxin" evidence="6">
    <location>
        <begin position="309"/>
        <end position="445"/>
    </location>
</feature>
<dbReference type="PANTHER" id="PTHR42852">
    <property type="entry name" value="THIOL:DISULFIDE INTERCHANGE PROTEIN DSBE"/>
    <property type="match status" value="1"/>
</dbReference>
<dbReference type="Proteomes" id="UP000182034">
    <property type="component" value="Unassembled WGS sequence"/>
</dbReference>
<feature type="signal peptide" evidence="5">
    <location>
        <begin position="1"/>
        <end position="18"/>
    </location>
</feature>
<evidence type="ECO:0000313" key="7">
    <source>
        <dbReference type="EMBL" id="SFZ97055.1"/>
    </source>
</evidence>
<dbReference type="InterPro" id="IPR012336">
    <property type="entry name" value="Thioredoxin-like_fold"/>
</dbReference>
<keyword evidence="3" id="KW-1015">Disulfide bond</keyword>